<name>A0A166RSC0_9AGAM</name>
<feature type="transmembrane region" description="Helical" evidence="5">
    <location>
        <begin position="397"/>
        <end position="416"/>
    </location>
</feature>
<feature type="compositionally biased region" description="Polar residues" evidence="4">
    <location>
        <begin position="10"/>
        <end position="21"/>
    </location>
</feature>
<dbReference type="GO" id="GO:0043161">
    <property type="term" value="P:proteasome-mediated ubiquitin-dependent protein catabolic process"/>
    <property type="evidence" value="ECO:0007669"/>
    <property type="project" value="TreeGrafter"/>
</dbReference>
<keyword evidence="5" id="KW-1133">Transmembrane helix</keyword>
<feature type="transmembrane region" description="Helical" evidence="5">
    <location>
        <begin position="422"/>
        <end position="446"/>
    </location>
</feature>
<evidence type="ECO:0000256" key="5">
    <source>
        <dbReference type="SAM" id="Phobius"/>
    </source>
</evidence>
<feature type="repeat" description="WD" evidence="3">
    <location>
        <begin position="655"/>
        <end position="690"/>
    </location>
</feature>
<evidence type="ECO:0000313" key="6">
    <source>
        <dbReference type="EMBL" id="KZP28601.1"/>
    </source>
</evidence>
<dbReference type="Pfam" id="PF00400">
    <property type="entry name" value="WD40"/>
    <property type="match status" value="2"/>
</dbReference>
<reference evidence="6 7" key="1">
    <citation type="journal article" date="2016" name="Mol. Biol. Evol.">
        <title>Comparative Genomics of Early-Diverging Mushroom-Forming Fungi Provides Insights into the Origins of Lignocellulose Decay Capabilities.</title>
        <authorList>
            <person name="Nagy L.G."/>
            <person name="Riley R."/>
            <person name="Tritt A."/>
            <person name="Adam C."/>
            <person name="Daum C."/>
            <person name="Floudas D."/>
            <person name="Sun H."/>
            <person name="Yadav J.S."/>
            <person name="Pangilinan J."/>
            <person name="Larsson K.H."/>
            <person name="Matsuura K."/>
            <person name="Barry K."/>
            <person name="Labutti K."/>
            <person name="Kuo R."/>
            <person name="Ohm R.A."/>
            <person name="Bhattacharya S.S."/>
            <person name="Shirouzu T."/>
            <person name="Yoshinaga Y."/>
            <person name="Martin F.M."/>
            <person name="Grigoriev I.V."/>
            <person name="Hibbett D.S."/>
        </authorList>
    </citation>
    <scope>NUCLEOTIDE SEQUENCE [LARGE SCALE GENOMIC DNA]</scope>
    <source>
        <strain evidence="6 7">CBS 109695</strain>
    </source>
</reference>
<dbReference type="InterPro" id="IPR036322">
    <property type="entry name" value="WD40_repeat_dom_sf"/>
</dbReference>
<dbReference type="OrthoDB" id="972532at2759"/>
<evidence type="ECO:0000256" key="4">
    <source>
        <dbReference type="SAM" id="MobiDB-lite"/>
    </source>
</evidence>
<evidence type="ECO:0000256" key="1">
    <source>
        <dbReference type="ARBA" id="ARBA00022574"/>
    </source>
</evidence>
<dbReference type="SUPFAM" id="SSF50978">
    <property type="entry name" value="WD40 repeat-like"/>
    <property type="match status" value="1"/>
</dbReference>
<protein>
    <submittedName>
        <fullName evidence="6">WD40 repeat-like protein</fullName>
    </submittedName>
</protein>
<keyword evidence="2" id="KW-0677">Repeat</keyword>
<dbReference type="SMART" id="SM00320">
    <property type="entry name" value="WD40"/>
    <property type="match status" value="4"/>
</dbReference>
<organism evidence="6 7">
    <name type="scientific">Athelia psychrophila</name>
    <dbReference type="NCBI Taxonomy" id="1759441"/>
    <lineage>
        <taxon>Eukaryota</taxon>
        <taxon>Fungi</taxon>
        <taxon>Dikarya</taxon>
        <taxon>Basidiomycota</taxon>
        <taxon>Agaricomycotina</taxon>
        <taxon>Agaricomycetes</taxon>
        <taxon>Agaricomycetidae</taxon>
        <taxon>Atheliales</taxon>
        <taxon>Atheliaceae</taxon>
        <taxon>Athelia</taxon>
    </lineage>
</organism>
<feature type="compositionally biased region" description="Polar residues" evidence="4">
    <location>
        <begin position="30"/>
        <end position="41"/>
    </location>
</feature>
<evidence type="ECO:0000256" key="3">
    <source>
        <dbReference type="PROSITE-ProRule" id="PRU00221"/>
    </source>
</evidence>
<dbReference type="InterPro" id="IPR051350">
    <property type="entry name" value="WD_repeat-ST_regulator"/>
</dbReference>
<evidence type="ECO:0000313" key="7">
    <source>
        <dbReference type="Proteomes" id="UP000076532"/>
    </source>
</evidence>
<feature type="region of interest" description="Disordered" evidence="4">
    <location>
        <begin position="1"/>
        <end position="44"/>
    </location>
</feature>
<keyword evidence="5" id="KW-0472">Membrane</keyword>
<dbReference type="PANTHER" id="PTHR22838:SF0">
    <property type="entry name" value="WD REPEAT-CONTAINING PROTEIN 26"/>
    <property type="match status" value="1"/>
</dbReference>
<dbReference type="STRING" id="436010.A0A166RSC0"/>
<dbReference type="PROSITE" id="PS50082">
    <property type="entry name" value="WD_REPEATS_2"/>
    <property type="match status" value="1"/>
</dbReference>
<gene>
    <name evidence="6" type="ORF">FIBSPDRAFT_816966</name>
</gene>
<evidence type="ECO:0000256" key="2">
    <source>
        <dbReference type="ARBA" id="ARBA00022737"/>
    </source>
</evidence>
<feature type="compositionally biased region" description="Polar residues" evidence="4">
    <location>
        <begin position="557"/>
        <end position="573"/>
    </location>
</feature>
<keyword evidence="1 3" id="KW-0853">WD repeat</keyword>
<dbReference type="EMBL" id="KV417502">
    <property type="protein sequence ID" value="KZP28601.1"/>
    <property type="molecule type" value="Genomic_DNA"/>
</dbReference>
<sequence length="1048" mass="115630">MSDTPAHLKCNTSATIPSSLPGSARWESHTIGSPPTPTRSELSPVVGKRKLELSNRIVDALNELTRESDDDNVDLGEGLQDPSFYDAVDVPAVEERVQMTGAEVFGRLEMRFVELGKELRNFATAAKHLGGSRGAISSAGELRTQLVKLLGLFRENAHQLFPRKVKSHGRHAHIESLASSKPFAPARADTDMRQEPSHIGFVVSVELEGFPELLKHLADCLEMFSRWLSELPEFVDESIKDSMISFQRDLLYWVTCLHDYDGQFSNPDVQRYIHDIGNEMGGHLDSITLNLYNFTERGIPVIKSAQAHAVQASGLANLSTIATLLSGVTATALQFSYTVTGNALSETVNAFWFSSLILSIAAAINSVVGLTWKQAIYRSPEHLVPPWIAYWIDTSPFMFLVLSVGCFSSGLVVFTYSSSQGILISSITITLTAFTSLSLATVLAWLSLERWVYKHHDGRTRVLDLVRDKHLHFTTVVQGNFDYFVDQMGKGGSYLGRLPKHAMGMANKIKLRAKKLARGVIFALRGLMTVHQEGPAHREASGPDAGSSLQPEDLEKQNSSSQPSEDSITSRTAPSLRGGFSHIVRSVISLQQSLRAISLAWPTLRRQRHSLPDSSQHTRSETIPLRKGSSMDTLNASRVTLLIPKLKHLTPTHDFSAHGAPVRCVQFSPDGNFLATTGWDCRSFIYRVQTEVGDPFGKHCELSHPQGTAGQLAWSPDGKLLLTKLTHDVIIWNVDGACEQTIKRTSLVQAVTWLPDGSGFLCVSGKVVTKISATGESMDSYPFRLLMLQDVAVTPDGKRFIGVGPLSASPSGCQPSTSRVEKRLIAYNMEKKEIESRIPLMDNVRAITVARNGHLALISYESKAPQLWRLETIDDIASLTLRHTFMPKIPVEFVGPSYFGGKEDHIVYCAGTAGDIHIWHCYSGSLLHHIKAQEVEGDLTSITWHPVAEDPFMFATGSHDGAVKVWTSPNTVDQSLLGLGPFTGAPENDFTQGLGIRQDIDSPDTMPLPDTRPVWNSSGTSFFDRRRRKVTFEDSEDMEPKRQRVLSM</sequence>
<keyword evidence="5" id="KW-0812">Transmembrane</keyword>
<dbReference type="AlphaFoldDB" id="A0A166RSC0"/>
<dbReference type="InterPro" id="IPR001680">
    <property type="entry name" value="WD40_rpt"/>
</dbReference>
<dbReference type="Proteomes" id="UP000076532">
    <property type="component" value="Unassembled WGS sequence"/>
</dbReference>
<dbReference type="PANTHER" id="PTHR22838">
    <property type="entry name" value="WD REPEAT PROTEIN 26-RELATED"/>
    <property type="match status" value="1"/>
</dbReference>
<feature type="region of interest" description="Disordered" evidence="4">
    <location>
        <begin position="534"/>
        <end position="574"/>
    </location>
</feature>
<keyword evidence="7" id="KW-1185">Reference proteome</keyword>
<dbReference type="Gene3D" id="2.130.10.10">
    <property type="entry name" value="YVTN repeat-like/Quinoprotein amine dehydrogenase"/>
    <property type="match status" value="2"/>
</dbReference>
<dbReference type="InterPro" id="IPR015943">
    <property type="entry name" value="WD40/YVTN_repeat-like_dom_sf"/>
</dbReference>
<proteinExistence type="predicted"/>
<accession>A0A166RSC0</accession>
<feature type="transmembrane region" description="Helical" evidence="5">
    <location>
        <begin position="350"/>
        <end position="372"/>
    </location>
</feature>
<dbReference type="GO" id="GO:0034657">
    <property type="term" value="C:GID complex"/>
    <property type="evidence" value="ECO:0007669"/>
    <property type="project" value="TreeGrafter"/>
</dbReference>